<evidence type="ECO:0000313" key="3">
    <source>
        <dbReference type="Proteomes" id="UP000640052"/>
    </source>
</evidence>
<gene>
    <name evidence="2" type="ORF">Aph01nite_18070</name>
</gene>
<keyword evidence="3" id="KW-1185">Reference proteome</keyword>
<evidence type="ECO:0000313" key="2">
    <source>
        <dbReference type="EMBL" id="GIH23497.1"/>
    </source>
</evidence>
<evidence type="ECO:0000256" key="1">
    <source>
        <dbReference type="SAM" id="SignalP"/>
    </source>
</evidence>
<dbReference type="AlphaFoldDB" id="A0A919Q715"/>
<accession>A0A919Q715</accession>
<dbReference type="RefSeq" id="WP_204040299.1">
    <property type="nucleotide sequence ID" value="NZ_BOOA01000010.1"/>
</dbReference>
<feature type="signal peptide" evidence="1">
    <location>
        <begin position="1"/>
        <end position="26"/>
    </location>
</feature>
<keyword evidence="1" id="KW-0732">Signal</keyword>
<proteinExistence type="predicted"/>
<sequence length="114" mass="11572">MRSIGIAVAASAALAGLLGTATPAAAASVTRTTYLGTAADGITRTSTISCSSGARHVVNTRDTTYDATQVWLTVTNPPAVVRGSIQISWMTPAGSILGLTPKFEYTCSSEPPAA</sequence>
<dbReference type="Proteomes" id="UP000640052">
    <property type="component" value="Unassembled WGS sequence"/>
</dbReference>
<dbReference type="EMBL" id="BOOA01000010">
    <property type="protein sequence ID" value="GIH23497.1"/>
    <property type="molecule type" value="Genomic_DNA"/>
</dbReference>
<protein>
    <recommendedName>
        <fullName evidence="4">Ig-like domain-containing protein</fullName>
    </recommendedName>
</protein>
<feature type="chain" id="PRO_5038031229" description="Ig-like domain-containing protein" evidence="1">
    <location>
        <begin position="27"/>
        <end position="114"/>
    </location>
</feature>
<reference evidence="2" key="1">
    <citation type="submission" date="2021-01" db="EMBL/GenBank/DDBJ databases">
        <title>Whole genome shotgun sequence of Acrocarpospora phusangensis NBRC 108782.</title>
        <authorList>
            <person name="Komaki H."/>
            <person name="Tamura T."/>
        </authorList>
    </citation>
    <scope>NUCLEOTIDE SEQUENCE</scope>
    <source>
        <strain evidence="2">NBRC 108782</strain>
    </source>
</reference>
<name>A0A919Q715_9ACTN</name>
<comment type="caution">
    <text evidence="2">The sequence shown here is derived from an EMBL/GenBank/DDBJ whole genome shotgun (WGS) entry which is preliminary data.</text>
</comment>
<organism evidence="2 3">
    <name type="scientific">Acrocarpospora phusangensis</name>
    <dbReference type="NCBI Taxonomy" id="1070424"/>
    <lineage>
        <taxon>Bacteria</taxon>
        <taxon>Bacillati</taxon>
        <taxon>Actinomycetota</taxon>
        <taxon>Actinomycetes</taxon>
        <taxon>Streptosporangiales</taxon>
        <taxon>Streptosporangiaceae</taxon>
        <taxon>Acrocarpospora</taxon>
    </lineage>
</organism>
<evidence type="ECO:0008006" key="4">
    <source>
        <dbReference type="Google" id="ProtNLM"/>
    </source>
</evidence>